<name>A0A917J202_9BACT</name>
<sequence>MRYFSRFCLTVLKQVVYVSQSRRKETARAEQILTDIEKKLGGSFVPATRRKVIVSYAIYNPMICDVFAGLHGRNTTLAEKERLVHYFICSSLFDDFTDYGGITTEQLAAVSFTPENYEAHTFDEKAFRQSHLLLKNYVQDKDAYLNIARSLFDAQIASQQQHQSALPDETIQQITFMKGGYAVLLCRHYLDIQASEAEEECWYRIGSIIQLTNDLYDIYKDLQDEIATLPNRMTNAYTFEQFFAAQVTQLKAYIAALPCSQSRKQTFSICLAGICAFGFVAIEQLKQLQGNALQLPDLKQLERKQLIVDMEKKINRKRWFRFTYKYGKL</sequence>
<gene>
    <name evidence="1" type="ORF">GCM10011379_29400</name>
</gene>
<dbReference type="RefSeq" id="WP_188953516.1">
    <property type="nucleotide sequence ID" value="NZ_BMIB01000003.1"/>
</dbReference>
<accession>A0A917J202</accession>
<reference evidence="1" key="1">
    <citation type="journal article" date="2014" name="Int. J. Syst. Evol. Microbiol.">
        <title>Complete genome sequence of Corynebacterium casei LMG S-19264T (=DSM 44701T), isolated from a smear-ripened cheese.</title>
        <authorList>
            <consortium name="US DOE Joint Genome Institute (JGI-PGF)"/>
            <person name="Walter F."/>
            <person name="Albersmeier A."/>
            <person name="Kalinowski J."/>
            <person name="Ruckert C."/>
        </authorList>
    </citation>
    <scope>NUCLEOTIDE SEQUENCE</scope>
    <source>
        <strain evidence="1">CGMCC 1.15290</strain>
    </source>
</reference>
<protein>
    <submittedName>
        <fullName evidence="1">Uncharacterized protein</fullName>
    </submittedName>
</protein>
<comment type="caution">
    <text evidence="1">The sequence shown here is derived from an EMBL/GenBank/DDBJ whole genome shotgun (WGS) entry which is preliminary data.</text>
</comment>
<dbReference type="AlphaFoldDB" id="A0A917J202"/>
<dbReference type="EMBL" id="BMIB01000003">
    <property type="protein sequence ID" value="GGH70780.1"/>
    <property type="molecule type" value="Genomic_DNA"/>
</dbReference>
<reference evidence="1" key="2">
    <citation type="submission" date="2020-09" db="EMBL/GenBank/DDBJ databases">
        <authorList>
            <person name="Sun Q."/>
            <person name="Zhou Y."/>
        </authorList>
    </citation>
    <scope>NUCLEOTIDE SEQUENCE</scope>
    <source>
        <strain evidence="1">CGMCC 1.15290</strain>
    </source>
</reference>
<organism evidence="1 2">
    <name type="scientific">Filimonas zeae</name>
    <dbReference type="NCBI Taxonomy" id="1737353"/>
    <lineage>
        <taxon>Bacteria</taxon>
        <taxon>Pseudomonadati</taxon>
        <taxon>Bacteroidota</taxon>
        <taxon>Chitinophagia</taxon>
        <taxon>Chitinophagales</taxon>
        <taxon>Chitinophagaceae</taxon>
        <taxon>Filimonas</taxon>
    </lineage>
</organism>
<keyword evidence="2" id="KW-1185">Reference proteome</keyword>
<evidence type="ECO:0000313" key="1">
    <source>
        <dbReference type="EMBL" id="GGH70780.1"/>
    </source>
</evidence>
<proteinExistence type="predicted"/>
<dbReference type="Proteomes" id="UP000627292">
    <property type="component" value="Unassembled WGS sequence"/>
</dbReference>
<evidence type="ECO:0000313" key="2">
    <source>
        <dbReference type="Proteomes" id="UP000627292"/>
    </source>
</evidence>